<keyword evidence="1" id="KW-0805">Transcription regulation</keyword>
<proteinExistence type="predicted"/>
<dbReference type="OrthoDB" id="9816344at2"/>
<name>A0A2S4RU22_CITAM</name>
<evidence type="ECO:0000256" key="2">
    <source>
        <dbReference type="ARBA" id="ARBA00023125"/>
    </source>
</evidence>
<dbReference type="PROSITE" id="PS01124">
    <property type="entry name" value="HTH_ARAC_FAMILY_2"/>
    <property type="match status" value="1"/>
</dbReference>
<accession>A0A2S4RU22</accession>
<evidence type="ECO:0000256" key="3">
    <source>
        <dbReference type="ARBA" id="ARBA00023163"/>
    </source>
</evidence>
<reference evidence="5 6" key="1">
    <citation type="submission" date="2018-01" db="EMBL/GenBank/DDBJ databases">
        <title>Complete genome sequences of 14 Citrobacter spp. isolated from plant in Canada.</title>
        <authorList>
            <person name="Bhandare S.G."/>
            <person name="Colavecchio A."/>
            <person name="Jeukens J."/>
            <person name="Emond-Rheault J.-G."/>
            <person name="Freschi L."/>
            <person name="Hamel J."/>
            <person name="Kukavica-Ibrulj I."/>
            <person name="Levesque R."/>
            <person name="Goodridge L."/>
        </authorList>
    </citation>
    <scope>NUCLEOTIDE SEQUENCE [LARGE SCALE GENOMIC DNA]</scope>
    <source>
        <strain evidence="5 6">S1285</strain>
    </source>
</reference>
<keyword evidence="3" id="KW-0804">Transcription</keyword>
<organism evidence="5 6">
    <name type="scientific">Citrobacter amalonaticus</name>
    <dbReference type="NCBI Taxonomy" id="35703"/>
    <lineage>
        <taxon>Bacteria</taxon>
        <taxon>Pseudomonadati</taxon>
        <taxon>Pseudomonadota</taxon>
        <taxon>Gammaproteobacteria</taxon>
        <taxon>Enterobacterales</taxon>
        <taxon>Enterobacteriaceae</taxon>
        <taxon>Citrobacter</taxon>
    </lineage>
</organism>
<dbReference type="GO" id="GO:0043565">
    <property type="term" value="F:sequence-specific DNA binding"/>
    <property type="evidence" value="ECO:0007669"/>
    <property type="project" value="InterPro"/>
</dbReference>
<evidence type="ECO:0000256" key="1">
    <source>
        <dbReference type="ARBA" id="ARBA00023015"/>
    </source>
</evidence>
<dbReference type="PANTHER" id="PTHR43280:SF20">
    <property type="entry name" value="HTH-TYPE TRANSCRIPTIONAL REGULATOR ADIY-RELATED"/>
    <property type="match status" value="1"/>
</dbReference>
<dbReference type="EMBL" id="PQLX01000007">
    <property type="protein sequence ID" value="POU63489.1"/>
    <property type="molecule type" value="Genomic_DNA"/>
</dbReference>
<dbReference type="Proteomes" id="UP000237003">
    <property type="component" value="Unassembled WGS sequence"/>
</dbReference>
<dbReference type="PROSITE" id="PS00041">
    <property type="entry name" value="HTH_ARAC_FAMILY_1"/>
    <property type="match status" value="1"/>
</dbReference>
<dbReference type="InterPro" id="IPR009057">
    <property type="entry name" value="Homeodomain-like_sf"/>
</dbReference>
<evidence type="ECO:0000313" key="5">
    <source>
        <dbReference type="EMBL" id="POU63489.1"/>
    </source>
</evidence>
<dbReference type="PRINTS" id="PR00032">
    <property type="entry name" value="HTHARAC"/>
</dbReference>
<feature type="domain" description="HTH araC/xylS-type" evidence="4">
    <location>
        <begin position="149"/>
        <end position="246"/>
    </location>
</feature>
<dbReference type="RefSeq" id="WP_103777728.1">
    <property type="nucleotide sequence ID" value="NZ_PQLX01000007.1"/>
</dbReference>
<dbReference type="InterPro" id="IPR018060">
    <property type="entry name" value="HTH_AraC"/>
</dbReference>
<dbReference type="InterPro" id="IPR020449">
    <property type="entry name" value="Tscrpt_reg_AraC-type_HTH"/>
</dbReference>
<dbReference type="Gene3D" id="1.10.10.60">
    <property type="entry name" value="Homeodomain-like"/>
    <property type="match status" value="1"/>
</dbReference>
<dbReference type="AlphaFoldDB" id="A0A2S4RU22"/>
<dbReference type="STRING" id="35703.AL524_05445"/>
<evidence type="ECO:0000313" key="6">
    <source>
        <dbReference type="Proteomes" id="UP000237003"/>
    </source>
</evidence>
<dbReference type="Pfam" id="PF12833">
    <property type="entry name" value="HTH_18"/>
    <property type="match status" value="1"/>
</dbReference>
<keyword evidence="2" id="KW-0238">DNA-binding</keyword>
<dbReference type="GO" id="GO:0003700">
    <property type="term" value="F:DNA-binding transcription factor activity"/>
    <property type="evidence" value="ECO:0007669"/>
    <property type="project" value="InterPro"/>
</dbReference>
<dbReference type="SUPFAM" id="SSF46689">
    <property type="entry name" value="Homeodomain-like"/>
    <property type="match status" value="1"/>
</dbReference>
<dbReference type="InterPro" id="IPR018062">
    <property type="entry name" value="HTH_AraC-typ_CS"/>
</dbReference>
<dbReference type="PANTHER" id="PTHR43280">
    <property type="entry name" value="ARAC-FAMILY TRANSCRIPTIONAL REGULATOR"/>
    <property type="match status" value="1"/>
</dbReference>
<dbReference type="SMART" id="SM00342">
    <property type="entry name" value="HTH_ARAC"/>
    <property type="match status" value="1"/>
</dbReference>
<comment type="caution">
    <text evidence="5">The sequence shown here is derived from an EMBL/GenBank/DDBJ whole genome shotgun (WGS) entry which is preliminary data.</text>
</comment>
<evidence type="ECO:0000259" key="4">
    <source>
        <dbReference type="PROSITE" id="PS01124"/>
    </source>
</evidence>
<gene>
    <name evidence="5" type="ORF">C3430_19055</name>
</gene>
<sequence length="253" mass="28816">MRIYSKEPCIVVLTEKDVWLRVNGKEAINLKANHMALIASENNIIDISSLNNALVAHISRDIIKDYLRFLNKDLSQMPVWQRSASPVLSAFCLTPGVFRVAAEHSITHSQNPGESERTRSLLFTVLSRFLDSKKFIPLLMHMLRNRISDSVYHIIASDIHKAWSLNQVASCLCLSPSLLKKKLKNENTSYSQIITTCRMRYAVNQLLMDGKNISQVSQLCGYNSTSYFISVFKEYYGMTPLHYVSQHREQSAA</sequence>
<protein>
    <submittedName>
        <fullName evidence="5">AraC family transcriptional regulator</fullName>
    </submittedName>
</protein>